<dbReference type="PIRSF" id="PIRSF038994">
    <property type="entry name" value="NagA"/>
    <property type="match status" value="1"/>
</dbReference>
<dbReference type="Gene3D" id="2.30.40.10">
    <property type="entry name" value="Urease, subunit C, domain 1"/>
    <property type="match status" value="1"/>
</dbReference>
<evidence type="ECO:0000256" key="1">
    <source>
        <dbReference type="ARBA" id="ARBA00010716"/>
    </source>
</evidence>
<reference evidence="10 11" key="1">
    <citation type="journal article" date="2010" name="Stand. Genomic Sci.">
        <title>Complete genome sequence of Olsenella uli type strain (VPI D76D-27C).</title>
        <authorList>
            <person name="Goker M."/>
            <person name="Held B."/>
            <person name="Lucas S."/>
            <person name="Nolan M."/>
            <person name="Yasawong M."/>
            <person name="Glavina Del Rio T."/>
            <person name="Tice H."/>
            <person name="Cheng J.F."/>
            <person name="Bruce D."/>
            <person name="Detter J.C."/>
            <person name="Tapia R."/>
            <person name="Han C."/>
            <person name="Goodwin L."/>
            <person name="Pitluck S."/>
            <person name="Liolios K."/>
            <person name="Ivanova N."/>
            <person name="Mavromatis K."/>
            <person name="Mikhailova N."/>
            <person name="Pati A."/>
            <person name="Chen A."/>
            <person name="Palaniappan K."/>
            <person name="Land M."/>
            <person name="Hauser L."/>
            <person name="Chang Y.J."/>
            <person name="Jeffries C.D."/>
            <person name="Rohde M."/>
            <person name="Sikorski J."/>
            <person name="Pukall R."/>
            <person name="Woyke T."/>
            <person name="Bristow J."/>
            <person name="Eisen J.A."/>
            <person name="Markowitz V."/>
            <person name="Hugenholtz P."/>
            <person name="Kyrpides N.C."/>
            <person name="Klenk H.P."/>
            <person name="Lapidus A."/>
        </authorList>
    </citation>
    <scope>NUCLEOTIDE SEQUENCE [LARGE SCALE GENOMIC DNA]</scope>
    <source>
        <strain evidence="11">ATCC 49627 / DSM 7084 / CIP 109912 / JCM 12494 / NCIMB 702895 / VPI D76D-27C</strain>
    </source>
</reference>
<dbReference type="SUPFAM" id="SSF51556">
    <property type="entry name" value="Metallo-dependent hydrolases"/>
    <property type="match status" value="1"/>
</dbReference>
<accession>E1QZ40</accession>
<comment type="similarity">
    <text evidence="1 5">Belongs to the metallo-dependent hydrolases superfamily. NagA family.</text>
</comment>
<dbReference type="eggNOG" id="COG1820">
    <property type="taxonomic scope" value="Bacteria"/>
</dbReference>
<evidence type="ECO:0000256" key="8">
    <source>
        <dbReference type="PIRSR" id="PIRSR038994-3"/>
    </source>
</evidence>
<evidence type="ECO:0000313" key="11">
    <source>
        <dbReference type="Proteomes" id="UP000000333"/>
    </source>
</evidence>
<feature type="domain" description="Amidohydrolase-related" evidence="9">
    <location>
        <begin position="50"/>
        <end position="383"/>
    </location>
</feature>
<dbReference type="HOGENOM" id="CLU_032482_2_1_11"/>
<evidence type="ECO:0000256" key="4">
    <source>
        <dbReference type="ARBA" id="ARBA00023277"/>
    </source>
</evidence>
<sequence>MSDYAVKADRFVLPGYVATGGYLVISGGVFGTWSAEAPEGMEVVDRGGRWVVPGYVDTHIHGQADHDVMDCDAAGVNEASLALARRGTTSWTPTTLTQPRAQITSACASVYEASESRDDDFPGARIEGIYLEGPFFTERHCGAQNPAHMFDPSVEAFREWQEAAHGLICKSALAPERKGSQEYCATLADLGVACVLGHSDASYEQALAAVAAGASCFVHTYNGMSGLHHRDPGLVGAAMSTVGTYAEVICDGKHVLPGAVKALVDAKGWEHTVIVSDALACAGMPDGDYVLGDLPIRLGDDLAHLILEDDTMGSIAGSVTCVAQEVKNLVDWGIVTAEQAVRMGSEIPARSAGVDDVCGLIRPGRCADFNVLGLDLTLEETYVGGVLVQ</sequence>
<dbReference type="NCBIfam" id="TIGR00221">
    <property type="entry name" value="nagA"/>
    <property type="match status" value="1"/>
</dbReference>
<comment type="cofactor">
    <cofactor evidence="8">
        <name>a divalent metal cation</name>
        <dbReference type="ChEBI" id="CHEBI:60240"/>
    </cofactor>
    <text evidence="8">Binds 1 divalent metal cation per subunit.</text>
</comment>
<dbReference type="Pfam" id="PF01979">
    <property type="entry name" value="Amidohydro_1"/>
    <property type="match status" value="1"/>
</dbReference>
<feature type="binding site" evidence="7">
    <location>
        <begin position="222"/>
        <end position="223"/>
    </location>
    <ligand>
        <name>substrate</name>
    </ligand>
</feature>
<feature type="binding site" evidence="7">
    <location>
        <position position="254"/>
    </location>
    <ligand>
        <name>substrate</name>
    </ligand>
</feature>
<dbReference type="STRING" id="633147.Olsu_0539"/>
<name>E1QZ40_OLSUV</name>
<keyword evidence="4 5" id="KW-0119">Carbohydrate metabolism</keyword>
<dbReference type="RefSeq" id="WP_013251406.1">
    <property type="nucleotide sequence ID" value="NC_014363.1"/>
</dbReference>
<feature type="binding site" evidence="7">
    <location>
        <position position="143"/>
    </location>
    <ligand>
        <name>substrate</name>
    </ligand>
</feature>
<dbReference type="PANTHER" id="PTHR11113:SF14">
    <property type="entry name" value="N-ACETYLGLUCOSAMINE-6-PHOSPHATE DEACETYLASE"/>
    <property type="match status" value="1"/>
</dbReference>
<feature type="active site" description="Proton donor/acceptor" evidence="6">
    <location>
        <position position="277"/>
    </location>
</feature>
<dbReference type="GeneID" id="78511975"/>
<feature type="binding site" evidence="8">
    <location>
        <position position="219"/>
    </location>
    <ligand>
        <name>Zn(2+)</name>
        <dbReference type="ChEBI" id="CHEBI:29105"/>
    </ligand>
</feature>
<dbReference type="AlphaFoldDB" id="E1QZ40"/>
<evidence type="ECO:0000256" key="7">
    <source>
        <dbReference type="PIRSR" id="PIRSR038994-2"/>
    </source>
</evidence>
<keyword evidence="11" id="KW-1185">Reference proteome</keyword>
<dbReference type="InterPro" id="IPR032466">
    <property type="entry name" value="Metal_Hydrolase"/>
</dbReference>
<feature type="binding site" evidence="8">
    <location>
        <position position="198"/>
    </location>
    <ligand>
        <name>Zn(2+)</name>
        <dbReference type="ChEBI" id="CHEBI:29105"/>
    </ligand>
</feature>
<feature type="binding site" evidence="7">
    <location>
        <begin position="315"/>
        <end position="317"/>
    </location>
    <ligand>
        <name>substrate</name>
    </ligand>
</feature>
<dbReference type="GO" id="GO:0008448">
    <property type="term" value="F:N-acetylglucosamine-6-phosphate deacetylase activity"/>
    <property type="evidence" value="ECO:0007669"/>
    <property type="project" value="UniProtKB-EC"/>
</dbReference>
<feature type="binding site" evidence="8">
    <location>
        <position position="132"/>
    </location>
    <ligand>
        <name>Zn(2+)</name>
        <dbReference type="ChEBI" id="CHEBI:29105"/>
    </ligand>
</feature>
<dbReference type="InterPro" id="IPR011059">
    <property type="entry name" value="Metal-dep_hydrolase_composite"/>
</dbReference>
<dbReference type="EC" id="3.5.1.25" evidence="10"/>
<dbReference type="InterPro" id="IPR003764">
    <property type="entry name" value="GlcNAc_6-P_deAcase"/>
</dbReference>
<dbReference type="GO" id="GO:0006046">
    <property type="term" value="P:N-acetylglucosamine catabolic process"/>
    <property type="evidence" value="ECO:0007669"/>
    <property type="project" value="TreeGrafter"/>
</dbReference>
<dbReference type="InterPro" id="IPR006680">
    <property type="entry name" value="Amidohydro-rel"/>
</dbReference>
<evidence type="ECO:0000256" key="3">
    <source>
        <dbReference type="ARBA" id="ARBA00022801"/>
    </source>
</evidence>
<keyword evidence="2 8" id="KW-0479">Metal-binding</keyword>
<feature type="binding site" evidence="7">
    <location>
        <position position="230"/>
    </location>
    <ligand>
        <name>substrate</name>
    </ligand>
</feature>
<dbReference type="KEGG" id="ols:Olsu_0539"/>
<proteinExistence type="inferred from homology"/>
<dbReference type="Proteomes" id="UP000000333">
    <property type="component" value="Chromosome"/>
</dbReference>
<evidence type="ECO:0000256" key="2">
    <source>
        <dbReference type="ARBA" id="ARBA00022723"/>
    </source>
</evidence>
<dbReference type="EMBL" id="CP002106">
    <property type="protein sequence ID" value="ADK67654.1"/>
    <property type="molecule type" value="Genomic_DNA"/>
</dbReference>
<evidence type="ECO:0000313" key="10">
    <source>
        <dbReference type="EMBL" id="ADK67654.1"/>
    </source>
</evidence>
<protein>
    <submittedName>
        <fullName evidence="10">N-acetylglucosamine 6-phosphate deacetylase</fullName>
        <ecNumber evidence="10">3.5.1.25</ecNumber>
    </submittedName>
</protein>
<dbReference type="Gene3D" id="3.20.20.140">
    <property type="entry name" value="Metal-dependent hydrolases"/>
    <property type="match status" value="1"/>
</dbReference>
<evidence type="ECO:0000259" key="9">
    <source>
        <dbReference type="Pfam" id="PF01979"/>
    </source>
</evidence>
<dbReference type="OrthoDB" id="9776488at2"/>
<dbReference type="PANTHER" id="PTHR11113">
    <property type="entry name" value="N-ACETYLGLUCOSAMINE-6-PHOSPHATE DEACETYLASE"/>
    <property type="match status" value="1"/>
</dbReference>
<gene>
    <name evidence="10" type="ordered locus">Olsu_0539</name>
</gene>
<evidence type="ECO:0000256" key="6">
    <source>
        <dbReference type="PIRSR" id="PIRSR038994-1"/>
    </source>
</evidence>
<dbReference type="GO" id="GO:0046872">
    <property type="term" value="F:metal ion binding"/>
    <property type="evidence" value="ECO:0007669"/>
    <property type="project" value="UniProtKB-KW"/>
</dbReference>
<organism evidence="10 11">
    <name type="scientific">Olsenella uli (strain ATCC 49627 / DSM 7084 / CCUG 31166 / CIP 109912 / JCM 12494 / LMG 11480 / NCIMB 702895 / VPI D76D-27C)</name>
    <name type="common">Lactobacillus uli</name>
    <dbReference type="NCBI Taxonomy" id="633147"/>
    <lineage>
        <taxon>Bacteria</taxon>
        <taxon>Bacillati</taxon>
        <taxon>Actinomycetota</taxon>
        <taxon>Coriobacteriia</taxon>
        <taxon>Coriobacteriales</taxon>
        <taxon>Atopobiaceae</taxon>
        <taxon>Olsenella</taxon>
    </lineage>
</organism>
<dbReference type="SUPFAM" id="SSF51338">
    <property type="entry name" value="Composite domain of metallo-dependent hydrolases"/>
    <property type="match status" value="1"/>
</dbReference>
<evidence type="ECO:0000256" key="5">
    <source>
        <dbReference type="PIRNR" id="PIRNR038994"/>
    </source>
</evidence>
<keyword evidence="3 5" id="KW-0378">Hydrolase</keyword>